<dbReference type="Pfam" id="PF02627">
    <property type="entry name" value="CMD"/>
    <property type="match status" value="1"/>
</dbReference>
<organism evidence="2 3">
    <name type="scientific">Flavimaricola marinus</name>
    <dbReference type="NCBI Taxonomy" id="1819565"/>
    <lineage>
        <taxon>Bacteria</taxon>
        <taxon>Pseudomonadati</taxon>
        <taxon>Pseudomonadota</taxon>
        <taxon>Alphaproteobacteria</taxon>
        <taxon>Rhodobacterales</taxon>
        <taxon>Paracoccaceae</taxon>
        <taxon>Flavimaricola</taxon>
    </lineage>
</organism>
<dbReference type="RefSeq" id="WP_093992583.1">
    <property type="nucleotide sequence ID" value="NZ_FXZK01000004.1"/>
</dbReference>
<dbReference type="SUPFAM" id="SSF69118">
    <property type="entry name" value="AhpD-like"/>
    <property type="match status" value="1"/>
</dbReference>
<evidence type="ECO:0000313" key="3">
    <source>
        <dbReference type="Proteomes" id="UP000201613"/>
    </source>
</evidence>
<dbReference type="Gene3D" id="1.20.5.810">
    <property type="entry name" value="AhpD-like"/>
    <property type="match status" value="1"/>
</dbReference>
<dbReference type="InterPro" id="IPR004675">
    <property type="entry name" value="AhpD_core"/>
</dbReference>
<protein>
    <submittedName>
        <fullName evidence="2">Alkyl hydroperoxide reductase AhpD</fullName>
        <ecNumber evidence="2">1.11.1.15</ecNumber>
    </submittedName>
</protein>
<reference evidence="2 3" key="1">
    <citation type="submission" date="2017-05" db="EMBL/GenBank/DDBJ databases">
        <authorList>
            <person name="Song R."/>
            <person name="Chenine A.L."/>
            <person name="Ruprecht R.M."/>
        </authorList>
    </citation>
    <scope>NUCLEOTIDE SEQUENCE [LARGE SCALE GENOMIC DNA]</scope>
    <source>
        <strain evidence="2 3">CECT 8899</strain>
    </source>
</reference>
<dbReference type="EMBL" id="FXZK01000004">
    <property type="protein sequence ID" value="SMY08415.1"/>
    <property type="molecule type" value="Genomic_DNA"/>
</dbReference>
<feature type="domain" description="Carboxymuconolactone decarboxylase-like" evidence="1">
    <location>
        <begin position="55"/>
        <end position="104"/>
    </location>
</feature>
<name>A0A238LG80_9RHOB</name>
<keyword evidence="2" id="KW-0575">Peroxidase</keyword>
<gene>
    <name evidence="2" type="primary">ahpD</name>
    <name evidence="2" type="ORF">LOM8899_02566</name>
</gene>
<keyword evidence="2" id="KW-0560">Oxidoreductase</keyword>
<dbReference type="AlphaFoldDB" id="A0A238LG80"/>
<dbReference type="Gene3D" id="1.20.1290.10">
    <property type="entry name" value="AhpD-like"/>
    <property type="match status" value="1"/>
</dbReference>
<dbReference type="NCBIfam" id="TIGR00778">
    <property type="entry name" value="ahpD_dom"/>
    <property type="match status" value="1"/>
</dbReference>
<keyword evidence="3" id="KW-1185">Reference proteome</keyword>
<dbReference type="OrthoDB" id="9810664at2"/>
<evidence type="ECO:0000259" key="1">
    <source>
        <dbReference type="Pfam" id="PF02627"/>
    </source>
</evidence>
<accession>A0A238LG80</accession>
<evidence type="ECO:0000313" key="2">
    <source>
        <dbReference type="EMBL" id="SMY08415.1"/>
    </source>
</evidence>
<dbReference type="EC" id="1.11.1.15" evidence="2"/>
<dbReference type="PANTHER" id="PTHR35446:SF2">
    <property type="entry name" value="CARBOXYMUCONOLACTONE DECARBOXYLASE-LIKE DOMAIN-CONTAINING PROTEIN"/>
    <property type="match status" value="1"/>
</dbReference>
<proteinExistence type="predicted"/>
<dbReference type="NCBIfam" id="TIGR01926">
    <property type="entry name" value="peroxid_rel"/>
    <property type="match status" value="1"/>
</dbReference>
<dbReference type="Proteomes" id="UP000201613">
    <property type="component" value="Unassembled WGS sequence"/>
</dbReference>
<dbReference type="GO" id="GO:0051920">
    <property type="term" value="F:peroxiredoxin activity"/>
    <property type="evidence" value="ECO:0007669"/>
    <property type="project" value="InterPro"/>
</dbReference>
<sequence>MTQPPFAADAPTALDLPQVDPLPPETQAYFDKCVEKLGMIPNVLRSYAFDIDKLNAFTAMYNDLMLGASGLSKLEREMIAVVVSAVNRCFYCLTAHGAAVRQLSGDPKLGEMLVMNWRVAPLDARQSAMLLFAEKMTLASHTIVETDRDALRQVGFNERDIWDIASVASFYNMSNRMASAVDMRPNDDYHTQAR</sequence>
<dbReference type="InterPro" id="IPR003779">
    <property type="entry name" value="CMD-like"/>
</dbReference>
<dbReference type="PANTHER" id="PTHR35446">
    <property type="entry name" value="SI:CH211-175M2.5"/>
    <property type="match status" value="1"/>
</dbReference>
<dbReference type="InterPro" id="IPR010195">
    <property type="entry name" value="Uncharacterised_peroxidase-rel"/>
</dbReference>
<dbReference type="InterPro" id="IPR029032">
    <property type="entry name" value="AhpD-like"/>
</dbReference>